<evidence type="ECO:0000259" key="1">
    <source>
        <dbReference type="Pfam" id="PF00583"/>
    </source>
</evidence>
<keyword evidence="3" id="KW-1185">Reference proteome</keyword>
<dbReference type="OMA" id="MWILPEY"/>
<dbReference type="GO" id="GO:0016747">
    <property type="term" value="F:acyltransferase activity, transferring groups other than amino-acyl groups"/>
    <property type="evidence" value="ECO:0007669"/>
    <property type="project" value="InterPro"/>
</dbReference>
<dbReference type="InterPro" id="IPR052523">
    <property type="entry name" value="Trichothecene_AcTrans"/>
</dbReference>
<protein>
    <submittedName>
        <fullName evidence="2">Putative gnat family protein</fullName>
    </submittedName>
</protein>
<dbReference type="KEGG" id="ela:UCREL1_6917"/>
<dbReference type="PANTHER" id="PTHR42791">
    <property type="entry name" value="GNAT FAMILY ACETYLTRANSFERASE"/>
    <property type="match status" value="1"/>
</dbReference>
<evidence type="ECO:0000313" key="2">
    <source>
        <dbReference type="EMBL" id="EMR66118.1"/>
    </source>
</evidence>
<name>M7SNX1_EUTLA</name>
<dbReference type="InterPro" id="IPR016181">
    <property type="entry name" value="Acyl_CoA_acyltransferase"/>
</dbReference>
<dbReference type="AlphaFoldDB" id="M7SNX1"/>
<dbReference type="Gene3D" id="3.40.630.30">
    <property type="match status" value="1"/>
</dbReference>
<dbReference type="Proteomes" id="UP000012174">
    <property type="component" value="Unassembled WGS sequence"/>
</dbReference>
<dbReference type="CDD" id="cd04301">
    <property type="entry name" value="NAT_SF"/>
    <property type="match status" value="1"/>
</dbReference>
<feature type="domain" description="N-acetyltransferase" evidence="1">
    <location>
        <begin position="145"/>
        <end position="205"/>
    </location>
</feature>
<sequence length="265" mass="30198">MAATSTLVVSVVNFDTDWDDFFCTYWDSWKAPLQAVGQLTFANIGKGGPDEARSFAATKQEYLAAARSNPDQHWLKVEDPGRKSQGLSCIVGGGAWTHYRENPFRRRLQSRHTSEEELPANGFEPGSEYHGLARELYSQLWSWRPRLMSTAHAYGQGLWVIPEYRNSGAATALMDHWMATIDDLGLESYLEGTFMSTPIYLKHGFIVVAHPTMLFQRENPSPSWEKLVRDMQAHPISIMWRPKGGVYREGKTILPWKGKVRQYKL</sequence>
<reference evidence="3" key="1">
    <citation type="journal article" date="2013" name="Genome Announc.">
        <title>Draft genome sequence of the grapevine dieback fungus Eutypa lata UCR-EL1.</title>
        <authorList>
            <person name="Blanco-Ulate B."/>
            <person name="Rolshausen P.E."/>
            <person name="Cantu D."/>
        </authorList>
    </citation>
    <scope>NUCLEOTIDE SEQUENCE [LARGE SCALE GENOMIC DNA]</scope>
    <source>
        <strain evidence="3">UCR-EL1</strain>
    </source>
</reference>
<dbReference type="InterPro" id="IPR000182">
    <property type="entry name" value="GNAT_dom"/>
</dbReference>
<dbReference type="Pfam" id="PF00583">
    <property type="entry name" value="Acetyltransf_1"/>
    <property type="match status" value="1"/>
</dbReference>
<evidence type="ECO:0000313" key="3">
    <source>
        <dbReference type="Proteomes" id="UP000012174"/>
    </source>
</evidence>
<proteinExistence type="predicted"/>
<gene>
    <name evidence="2" type="ORF">UCREL1_6917</name>
</gene>
<dbReference type="EMBL" id="KB706704">
    <property type="protein sequence ID" value="EMR66118.1"/>
    <property type="molecule type" value="Genomic_DNA"/>
</dbReference>
<accession>M7SNX1</accession>
<dbReference type="OrthoDB" id="410198at2759"/>
<dbReference type="HOGENOM" id="CLU_1094423_0_0_1"/>
<dbReference type="SUPFAM" id="SSF55729">
    <property type="entry name" value="Acyl-CoA N-acyltransferases (Nat)"/>
    <property type="match status" value="1"/>
</dbReference>
<dbReference type="PANTHER" id="PTHR42791:SF5">
    <property type="entry name" value="HYPOTHETICAL ACETYLTRANSFERASE (EUROFUNG)"/>
    <property type="match status" value="1"/>
</dbReference>
<organism evidence="2 3">
    <name type="scientific">Eutypa lata (strain UCR-EL1)</name>
    <name type="common">Grapevine dieback disease fungus</name>
    <name type="synonym">Eutypa armeniacae</name>
    <dbReference type="NCBI Taxonomy" id="1287681"/>
    <lineage>
        <taxon>Eukaryota</taxon>
        <taxon>Fungi</taxon>
        <taxon>Dikarya</taxon>
        <taxon>Ascomycota</taxon>
        <taxon>Pezizomycotina</taxon>
        <taxon>Sordariomycetes</taxon>
        <taxon>Xylariomycetidae</taxon>
        <taxon>Xylariales</taxon>
        <taxon>Diatrypaceae</taxon>
        <taxon>Eutypa</taxon>
    </lineage>
</organism>
<dbReference type="eggNOG" id="ENOG502SNYC">
    <property type="taxonomic scope" value="Eukaryota"/>
</dbReference>